<dbReference type="Pfam" id="PF00383">
    <property type="entry name" value="dCMP_cyt_deam_1"/>
    <property type="match status" value="1"/>
</dbReference>
<dbReference type="GO" id="GO:0005829">
    <property type="term" value="C:cytosol"/>
    <property type="evidence" value="ECO:0007669"/>
    <property type="project" value="TreeGrafter"/>
</dbReference>
<dbReference type="GO" id="GO:0072527">
    <property type="term" value="P:pyrimidine-containing compound metabolic process"/>
    <property type="evidence" value="ECO:0007669"/>
    <property type="project" value="UniProtKB-ARBA"/>
</dbReference>
<dbReference type="NCBIfam" id="NF004064">
    <property type="entry name" value="PRK05578.1"/>
    <property type="match status" value="1"/>
</dbReference>
<evidence type="ECO:0000256" key="3">
    <source>
        <dbReference type="ARBA" id="ARBA00006576"/>
    </source>
</evidence>
<evidence type="ECO:0000313" key="17">
    <source>
        <dbReference type="EMBL" id="NMO78497.1"/>
    </source>
</evidence>
<keyword evidence="18" id="KW-1185">Reference proteome</keyword>
<comment type="catalytic activity">
    <reaction evidence="11 15">
        <text>cytidine + H2O + H(+) = uridine + NH4(+)</text>
        <dbReference type="Rhea" id="RHEA:16069"/>
        <dbReference type="ChEBI" id="CHEBI:15377"/>
        <dbReference type="ChEBI" id="CHEBI:15378"/>
        <dbReference type="ChEBI" id="CHEBI:16704"/>
        <dbReference type="ChEBI" id="CHEBI:17562"/>
        <dbReference type="ChEBI" id="CHEBI:28938"/>
        <dbReference type="EC" id="3.5.4.5"/>
    </reaction>
</comment>
<feature type="binding site" evidence="13">
    <location>
        <begin position="53"/>
        <end position="59"/>
    </location>
    <ligand>
        <name>substrate</name>
    </ligand>
</feature>
<dbReference type="GO" id="GO:0004126">
    <property type="term" value="F:cytidine deaminase activity"/>
    <property type="evidence" value="ECO:0007669"/>
    <property type="project" value="UniProtKB-UniRule"/>
</dbReference>
<evidence type="ECO:0000256" key="12">
    <source>
        <dbReference type="PIRSR" id="PIRSR606262-1"/>
    </source>
</evidence>
<organism evidence="17 18">
    <name type="scientific">Niallia alba</name>
    <dbReference type="NCBI Taxonomy" id="2729105"/>
    <lineage>
        <taxon>Bacteria</taxon>
        <taxon>Bacillati</taxon>
        <taxon>Bacillota</taxon>
        <taxon>Bacilli</taxon>
        <taxon>Bacillales</taxon>
        <taxon>Bacillaceae</taxon>
        <taxon>Niallia</taxon>
    </lineage>
</organism>
<reference evidence="17 18" key="1">
    <citation type="submission" date="2020-04" db="EMBL/GenBank/DDBJ databases">
        <title>Bacillus sp. UniB3 isolated from commercial digestive syrup.</title>
        <authorList>
            <person name="Thorat V."/>
            <person name="Kirdat K."/>
            <person name="Tiwarekar B."/>
            <person name="Yadav A."/>
        </authorList>
    </citation>
    <scope>NUCLEOTIDE SEQUENCE [LARGE SCALE GENOMIC DNA]</scope>
    <source>
        <strain evidence="17 18">UniB3</strain>
    </source>
</reference>
<evidence type="ECO:0000256" key="10">
    <source>
        <dbReference type="ARBA" id="ARBA00049252"/>
    </source>
</evidence>
<dbReference type="FunFam" id="3.40.140.10:FF:000008">
    <property type="entry name" value="Cytidine deaminase"/>
    <property type="match status" value="1"/>
</dbReference>
<dbReference type="Gene3D" id="3.40.140.10">
    <property type="entry name" value="Cytidine Deaminase, domain 2"/>
    <property type="match status" value="1"/>
</dbReference>
<dbReference type="InterPro" id="IPR006262">
    <property type="entry name" value="Cyt_deam_tetra"/>
</dbReference>
<keyword evidence="7 15" id="KW-0378">Hydrolase</keyword>
<dbReference type="EC" id="3.5.4.5" evidence="4 15"/>
<comment type="similarity">
    <text evidence="3 15">Belongs to the cytidine and deoxycytidylate deaminase family.</text>
</comment>
<dbReference type="PANTHER" id="PTHR11644">
    <property type="entry name" value="CYTIDINE DEAMINASE"/>
    <property type="match status" value="1"/>
</dbReference>
<feature type="binding site" evidence="14">
    <location>
        <position position="97"/>
    </location>
    <ligand>
        <name>Zn(2+)</name>
        <dbReference type="ChEBI" id="CHEBI:29105"/>
        <note>catalytic</note>
    </ligand>
</feature>
<accession>A0A7Y0PMW5</accession>
<dbReference type="RefSeq" id="WP_084668711.1">
    <property type="nucleotide sequence ID" value="NZ_JABBPK010000001.1"/>
</dbReference>
<dbReference type="GO" id="GO:0042802">
    <property type="term" value="F:identical protein binding"/>
    <property type="evidence" value="ECO:0007669"/>
    <property type="project" value="UniProtKB-ARBA"/>
</dbReference>
<comment type="function">
    <text evidence="2 15">This enzyme scavenges exogenous and endogenous cytidine and 2'-deoxycytidine for UMP synthesis.</text>
</comment>
<protein>
    <recommendedName>
        <fullName evidence="5 15">Cytidine deaminase</fullName>
        <ecNumber evidence="4 15">3.5.4.5</ecNumber>
    </recommendedName>
    <alternativeName>
        <fullName evidence="9 15">Cytidine aminohydrolase</fullName>
    </alternativeName>
</protein>
<dbReference type="AlphaFoldDB" id="A0A7Y0PMW5"/>
<comment type="catalytic activity">
    <reaction evidence="10 15">
        <text>2'-deoxycytidine + H2O + H(+) = 2'-deoxyuridine + NH4(+)</text>
        <dbReference type="Rhea" id="RHEA:13433"/>
        <dbReference type="ChEBI" id="CHEBI:15377"/>
        <dbReference type="ChEBI" id="CHEBI:15378"/>
        <dbReference type="ChEBI" id="CHEBI:15698"/>
        <dbReference type="ChEBI" id="CHEBI:16450"/>
        <dbReference type="ChEBI" id="CHEBI:28938"/>
        <dbReference type="EC" id="3.5.4.5"/>
    </reaction>
</comment>
<evidence type="ECO:0000256" key="4">
    <source>
        <dbReference type="ARBA" id="ARBA00012783"/>
    </source>
</evidence>
<comment type="caution">
    <text evidence="17">The sequence shown here is derived from an EMBL/GenBank/DDBJ whole genome shotgun (WGS) entry which is preliminary data.</text>
</comment>
<sequence>MKKQLKEKRDFMKVELLMDEAKLAREKAYVPYSKFKVGAALLSENGTVYHGCNIENAAYSMANCAERTALFKAVSEGDTTFKKLVVVADTDGPVSPCGACRQVISELCPKDMEVVLTNLKGDVKTLTVAELLPGAFSPEDLNEHK</sequence>
<dbReference type="InterPro" id="IPR050202">
    <property type="entry name" value="Cyt/Deoxycyt_deaminase"/>
</dbReference>
<evidence type="ECO:0000256" key="2">
    <source>
        <dbReference type="ARBA" id="ARBA00003949"/>
    </source>
</evidence>
<dbReference type="PANTHER" id="PTHR11644:SF2">
    <property type="entry name" value="CYTIDINE DEAMINASE"/>
    <property type="match status" value="1"/>
</dbReference>
<dbReference type="PROSITE" id="PS00903">
    <property type="entry name" value="CYT_DCMP_DEAMINASES_1"/>
    <property type="match status" value="1"/>
</dbReference>
<dbReference type="EMBL" id="JABBPK010000001">
    <property type="protein sequence ID" value="NMO78497.1"/>
    <property type="molecule type" value="Genomic_DNA"/>
</dbReference>
<dbReference type="GO" id="GO:0008270">
    <property type="term" value="F:zinc ion binding"/>
    <property type="evidence" value="ECO:0007669"/>
    <property type="project" value="UniProtKB-UniRule"/>
</dbReference>
<evidence type="ECO:0000256" key="9">
    <source>
        <dbReference type="ARBA" id="ARBA00032005"/>
    </source>
</evidence>
<evidence type="ECO:0000256" key="7">
    <source>
        <dbReference type="ARBA" id="ARBA00022801"/>
    </source>
</evidence>
<evidence type="ECO:0000256" key="1">
    <source>
        <dbReference type="ARBA" id="ARBA00001947"/>
    </source>
</evidence>
<feature type="active site" description="Proton donor" evidence="12">
    <location>
        <position position="66"/>
    </location>
</feature>
<dbReference type="InterPro" id="IPR016193">
    <property type="entry name" value="Cytidine_deaminase-like"/>
</dbReference>
<dbReference type="Proteomes" id="UP000588491">
    <property type="component" value="Unassembled WGS sequence"/>
</dbReference>
<evidence type="ECO:0000256" key="5">
    <source>
        <dbReference type="ARBA" id="ARBA00018266"/>
    </source>
</evidence>
<name>A0A7Y0PMW5_9BACI</name>
<feature type="domain" description="CMP/dCMP-type deaminase" evidence="16">
    <location>
        <begin position="12"/>
        <end position="139"/>
    </location>
</feature>
<dbReference type="InterPro" id="IPR002125">
    <property type="entry name" value="CMP_dCMP_dom"/>
</dbReference>
<evidence type="ECO:0000256" key="15">
    <source>
        <dbReference type="RuleBase" id="RU364006"/>
    </source>
</evidence>
<dbReference type="CDD" id="cd01283">
    <property type="entry name" value="cytidine_deaminase"/>
    <property type="match status" value="1"/>
</dbReference>
<comment type="cofactor">
    <cofactor evidence="1 14 15">
        <name>Zn(2+)</name>
        <dbReference type="ChEBI" id="CHEBI:29105"/>
    </cofactor>
</comment>
<gene>
    <name evidence="17" type="ORF">HHU08_16055</name>
</gene>
<evidence type="ECO:0000256" key="14">
    <source>
        <dbReference type="PIRSR" id="PIRSR606262-3"/>
    </source>
</evidence>
<keyword evidence="8 14" id="KW-0862">Zinc</keyword>
<feature type="binding site" evidence="14">
    <location>
        <position position="64"/>
    </location>
    <ligand>
        <name>Zn(2+)</name>
        <dbReference type="ChEBI" id="CHEBI:29105"/>
        <note>catalytic</note>
    </ligand>
</feature>
<dbReference type="NCBIfam" id="TIGR01354">
    <property type="entry name" value="cyt_deam_tetra"/>
    <property type="match status" value="1"/>
</dbReference>
<dbReference type="GO" id="GO:0055086">
    <property type="term" value="P:nucleobase-containing small molecule metabolic process"/>
    <property type="evidence" value="ECO:0007669"/>
    <property type="project" value="UniProtKB-ARBA"/>
</dbReference>
<evidence type="ECO:0000256" key="6">
    <source>
        <dbReference type="ARBA" id="ARBA00022723"/>
    </source>
</evidence>
<evidence type="ECO:0000256" key="13">
    <source>
        <dbReference type="PIRSR" id="PIRSR606262-2"/>
    </source>
</evidence>
<proteinExistence type="inferred from homology"/>
<evidence type="ECO:0000313" key="18">
    <source>
        <dbReference type="Proteomes" id="UP000588491"/>
    </source>
</evidence>
<dbReference type="PROSITE" id="PS51747">
    <property type="entry name" value="CYT_DCMP_DEAMINASES_2"/>
    <property type="match status" value="1"/>
</dbReference>
<evidence type="ECO:0000256" key="11">
    <source>
        <dbReference type="ARBA" id="ARBA00049558"/>
    </source>
</evidence>
<feature type="binding site" evidence="14">
    <location>
        <position position="100"/>
    </location>
    <ligand>
        <name>Zn(2+)</name>
        <dbReference type="ChEBI" id="CHEBI:29105"/>
        <note>catalytic</note>
    </ligand>
</feature>
<dbReference type="InterPro" id="IPR016192">
    <property type="entry name" value="APOBEC/CMP_deaminase_Zn-bd"/>
</dbReference>
<evidence type="ECO:0000256" key="8">
    <source>
        <dbReference type="ARBA" id="ARBA00022833"/>
    </source>
</evidence>
<dbReference type="SUPFAM" id="SSF53927">
    <property type="entry name" value="Cytidine deaminase-like"/>
    <property type="match status" value="1"/>
</dbReference>
<evidence type="ECO:0000259" key="16">
    <source>
        <dbReference type="PROSITE" id="PS51747"/>
    </source>
</evidence>
<keyword evidence="6 14" id="KW-0479">Metal-binding</keyword>